<evidence type="ECO:0000313" key="2">
    <source>
        <dbReference type="Proteomes" id="UP000024635"/>
    </source>
</evidence>
<sequence length="68" mass="7980">MEENKHIPYLTTSKNAVLYVGAELTKQERNRARCNRFGTAVLQTEPDRWRANDLSFVVQEQESAFRKH</sequence>
<dbReference type="AlphaFoldDB" id="A0A016TGE7"/>
<protein>
    <submittedName>
        <fullName evidence="1">Uncharacterized protein</fullName>
    </submittedName>
</protein>
<organism evidence="1 2">
    <name type="scientific">Ancylostoma ceylanicum</name>
    <dbReference type="NCBI Taxonomy" id="53326"/>
    <lineage>
        <taxon>Eukaryota</taxon>
        <taxon>Metazoa</taxon>
        <taxon>Ecdysozoa</taxon>
        <taxon>Nematoda</taxon>
        <taxon>Chromadorea</taxon>
        <taxon>Rhabditida</taxon>
        <taxon>Rhabditina</taxon>
        <taxon>Rhabditomorpha</taxon>
        <taxon>Strongyloidea</taxon>
        <taxon>Ancylostomatidae</taxon>
        <taxon>Ancylostomatinae</taxon>
        <taxon>Ancylostoma</taxon>
    </lineage>
</organism>
<accession>A0A016TGE7</accession>
<dbReference type="EMBL" id="JARK01001441">
    <property type="protein sequence ID" value="EYC01663.1"/>
    <property type="molecule type" value="Genomic_DNA"/>
</dbReference>
<proteinExistence type="predicted"/>
<reference evidence="2" key="1">
    <citation type="journal article" date="2015" name="Nat. Genet.">
        <title>The genome and transcriptome of the zoonotic hookworm Ancylostoma ceylanicum identify infection-specific gene families.</title>
        <authorList>
            <person name="Schwarz E.M."/>
            <person name="Hu Y."/>
            <person name="Antoshechkin I."/>
            <person name="Miller M.M."/>
            <person name="Sternberg P.W."/>
            <person name="Aroian R.V."/>
        </authorList>
    </citation>
    <scope>NUCLEOTIDE SEQUENCE</scope>
    <source>
        <strain evidence="2">HY135</strain>
    </source>
</reference>
<dbReference type="Proteomes" id="UP000024635">
    <property type="component" value="Unassembled WGS sequence"/>
</dbReference>
<evidence type="ECO:0000313" key="1">
    <source>
        <dbReference type="EMBL" id="EYC01663.1"/>
    </source>
</evidence>
<name>A0A016TGE7_9BILA</name>
<gene>
    <name evidence="1" type="primary">Acey_s0105.g3676</name>
    <name evidence="1" type="ORF">Y032_0105g3676</name>
</gene>
<comment type="caution">
    <text evidence="1">The sequence shown here is derived from an EMBL/GenBank/DDBJ whole genome shotgun (WGS) entry which is preliminary data.</text>
</comment>
<keyword evidence="2" id="KW-1185">Reference proteome</keyword>